<accession>A0A7V5HYW6</accession>
<organism evidence="2">
    <name type="scientific">Aerophobetes bacterium</name>
    <dbReference type="NCBI Taxonomy" id="2030807"/>
    <lineage>
        <taxon>Bacteria</taxon>
        <taxon>Candidatus Aerophobota</taxon>
    </lineage>
</organism>
<keyword evidence="1" id="KW-0732">Signal</keyword>
<gene>
    <name evidence="2" type="ORF">ENL39_03240</name>
</gene>
<reference evidence="2" key="1">
    <citation type="journal article" date="2020" name="mSystems">
        <title>Genome- and Community-Level Interaction Insights into Carbon Utilization and Element Cycling Functions of Hydrothermarchaeota in Hydrothermal Sediment.</title>
        <authorList>
            <person name="Zhou Z."/>
            <person name="Liu Y."/>
            <person name="Xu W."/>
            <person name="Pan J."/>
            <person name="Luo Z.H."/>
            <person name="Li M."/>
        </authorList>
    </citation>
    <scope>NUCLEOTIDE SEQUENCE [LARGE SCALE GENOMIC DNA]</scope>
    <source>
        <strain evidence="2">HyVt-92</strain>
    </source>
</reference>
<dbReference type="EMBL" id="DRTT01000093">
    <property type="protein sequence ID" value="HHF98485.1"/>
    <property type="molecule type" value="Genomic_DNA"/>
</dbReference>
<proteinExistence type="predicted"/>
<dbReference type="AlphaFoldDB" id="A0A7V5HYW6"/>
<protein>
    <submittedName>
        <fullName evidence="2">Uncharacterized protein</fullName>
    </submittedName>
</protein>
<sequence>MKYFAAIVAGLVTLLGFSSFCPAQTDVNLIDTPTASVLNKNSYNLNFRFYQEGGVLVQGTAGLTEKLTVGASYGGVGIVGTGPIKSNPEPAFSLKYKLGEEGGNLPFALSVGFDGQGYGKYYKEGEKIKWEGYEVTLKESFYQINSKGFYLALTKNLKDMNLLVTGGINHSLEENPGKVGISFFTGAKFEVTPKLIFALEYNNGFHKEVKPEDVFKESVSVKKPFRKAGGEINLGIKVRYSPSLILEIDFKDLSGRYTDNGNRTFQIIYSGEF</sequence>
<name>A0A7V5HYW6_UNCAE</name>
<comment type="caution">
    <text evidence="2">The sequence shown here is derived from an EMBL/GenBank/DDBJ whole genome shotgun (WGS) entry which is preliminary data.</text>
</comment>
<evidence type="ECO:0000313" key="2">
    <source>
        <dbReference type="EMBL" id="HHF98485.1"/>
    </source>
</evidence>
<feature type="signal peptide" evidence="1">
    <location>
        <begin position="1"/>
        <end position="23"/>
    </location>
</feature>
<dbReference type="Proteomes" id="UP000886070">
    <property type="component" value="Unassembled WGS sequence"/>
</dbReference>
<feature type="chain" id="PRO_5030941333" evidence="1">
    <location>
        <begin position="24"/>
        <end position="273"/>
    </location>
</feature>
<evidence type="ECO:0000256" key="1">
    <source>
        <dbReference type="SAM" id="SignalP"/>
    </source>
</evidence>